<dbReference type="InterPro" id="IPR019109">
    <property type="entry name" value="MamF_MmsF"/>
</dbReference>
<comment type="subcellular location">
    <subcellularLocation>
        <location evidence="1">Membrane</location>
        <topology evidence="1">Multi-pass membrane protein</topology>
    </subcellularLocation>
</comment>
<dbReference type="EMBL" id="JACCBK010000001">
    <property type="protein sequence ID" value="NYD86748.1"/>
    <property type="molecule type" value="Genomic_DNA"/>
</dbReference>
<feature type="transmembrane region" description="Helical" evidence="6">
    <location>
        <begin position="65"/>
        <end position="87"/>
    </location>
</feature>
<evidence type="ECO:0000313" key="10">
    <source>
        <dbReference type="Proteomes" id="UP000618382"/>
    </source>
</evidence>
<feature type="region of interest" description="Disordered" evidence="5">
    <location>
        <begin position="1"/>
        <end position="25"/>
    </location>
</feature>
<evidence type="ECO:0000256" key="6">
    <source>
        <dbReference type="SAM" id="Phobius"/>
    </source>
</evidence>
<evidence type="ECO:0000313" key="9">
    <source>
        <dbReference type="Proteomes" id="UP000577956"/>
    </source>
</evidence>
<organism evidence="8 9">
    <name type="scientific">Cellulomonas oligotrophica</name>
    <dbReference type="NCBI Taxonomy" id="931536"/>
    <lineage>
        <taxon>Bacteria</taxon>
        <taxon>Bacillati</taxon>
        <taxon>Actinomycetota</taxon>
        <taxon>Actinomycetes</taxon>
        <taxon>Micrococcales</taxon>
        <taxon>Cellulomonadaceae</taxon>
        <taxon>Cellulomonas</taxon>
    </lineage>
</organism>
<evidence type="ECO:0000313" key="8">
    <source>
        <dbReference type="EMBL" id="NYD86748.1"/>
    </source>
</evidence>
<dbReference type="RefSeq" id="WP_140459267.1">
    <property type="nucleotide sequence ID" value="NZ_BAABFI010000001.1"/>
</dbReference>
<reference evidence="7 10" key="2">
    <citation type="submission" date="2021-01" db="EMBL/GenBank/DDBJ databases">
        <title>Whole genome shotgun sequence of Cellulomonas oligotrophica NBRC 109435.</title>
        <authorList>
            <person name="Komaki H."/>
            <person name="Tamura T."/>
        </authorList>
    </citation>
    <scope>NUCLEOTIDE SEQUENCE [LARGE SCALE GENOMIC DNA]</scope>
    <source>
        <strain evidence="7 10">NBRC 109435</strain>
    </source>
</reference>
<dbReference type="EMBL" id="BONN01000003">
    <property type="protein sequence ID" value="GIG32466.1"/>
    <property type="molecule type" value="Genomic_DNA"/>
</dbReference>
<dbReference type="Pfam" id="PF09685">
    <property type="entry name" value="MamF_MmsF"/>
    <property type="match status" value="1"/>
</dbReference>
<keyword evidence="10" id="KW-1185">Reference proteome</keyword>
<comment type="caution">
    <text evidence="8">The sequence shown here is derived from an EMBL/GenBank/DDBJ whole genome shotgun (WGS) entry which is preliminary data.</text>
</comment>
<evidence type="ECO:0000256" key="3">
    <source>
        <dbReference type="ARBA" id="ARBA00022989"/>
    </source>
</evidence>
<dbReference type="Proteomes" id="UP000577956">
    <property type="component" value="Unassembled WGS sequence"/>
</dbReference>
<reference evidence="8 9" key="1">
    <citation type="submission" date="2020-07" db="EMBL/GenBank/DDBJ databases">
        <title>Sequencing the genomes of 1000 actinobacteria strains.</title>
        <authorList>
            <person name="Klenk H.-P."/>
        </authorList>
    </citation>
    <scope>NUCLEOTIDE SEQUENCE [LARGE SCALE GENOMIC DNA]</scope>
    <source>
        <strain evidence="8 9">DSM 24482</strain>
    </source>
</reference>
<protein>
    <submittedName>
        <fullName evidence="7">Membrane protein</fullName>
    </submittedName>
</protein>
<evidence type="ECO:0000313" key="7">
    <source>
        <dbReference type="EMBL" id="GIG32466.1"/>
    </source>
</evidence>
<sequence length="126" mass="13389">MTTPQPPAAPEPVNPAPVPAPAGAAQDGQNAMLVHLGGILFNFIPGLVVWLSVRGRRTLLEDQALEALNFQLTLFGLYIVTAILALFGLPLGFLVWIAGTVFAIIAGLAAKEGRAYRYPATLRLVK</sequence>
<evidence type="ECO:0000256" key="4">
    <source>
        <dbReference type="ARBA" id="ARBA00023136"/>
    </source>
</evidence>
<gene>
    <name evidence="8" type="ORF">BKA21_002297</name>
    <name evidence="7" type="ORF">Col01nite_16250</name>
</gene>
<dbReference type="Proteomes" id="UP000618382">
    <property type="component" value="Unassembled WGS sequence"/>
</dbReference>
<name>A0A7Y9JXH9_9CELL</name>
<keyword evidence="4 6" id="KW-0472">Membrane</keyword>
<feature type="compositionally biased region" description="Pro residues" evidence="5">
    <location>
        <begin position="1"/>
        <end position="20"/>
    </location>
</feature>
<proteinExistence type="predicted"/>
<feature type="transmembrane region" description="Helical" evidence="6">
    <location>
        <begin position="93"/>
        <end position="110"/>
    </location>
</feature>
<feature type="transmembrane region" description="Helical" evidence="6">
    <location>
        <begin position="32"/>
        <end position="53"/>
    </location>
</feature>
<keyword evidence="2 6" id="KW-0812">Transmembrane</keyword>
<keyword evidence="3 6" id="KW-1133">Transmembrane helix</keyword>
<dbReference type="AlphaFoldDB" id="A0A7Y9JXH9"/>
<evidence type="ECO:0000256" key="1">
    <source>
        <dbReference type="ARBA" id="ARBA00004141"/>
    </source>
</evidence>
<evidence type="ECO:0000256" key="2">
    <source>
        <dbReference type="ARBA" id="ARBA00022692"/>
    </source>
</evidence>
<evidence type="ECO:0000256" key="5">
    <source>
        <dbReference type="SAM" id="MobiDB-lite"/>
    </source>
</evidence>
<accession>A0A7Y9JXH9</accession>